<dbReference type="PIRSF" id="PIRSF016183">
    <property type="entry name" value="UCP016183"/>
    <property type="match status" value="1"/>
</dbReference>
<dbReference type="NCBIfam" id="NF003593">
    <property type="entry name" value="PRK05255.1-1"/>
    <property type="match status" value="1"/>
</dbReference>
<dbReference type="AlphaFoldDB" id="A0A6M0K1B2"/>
<dbReference type="PANTHER" id="PTHR38101:SF1">
    <property type="entry name" value="UPF0307 PROTEIN YJGA"/>
    <property type="match status" value="1"/>
</dbReference>
<dbReference type="Pfam" id="PF04751">
    <property type="entry name" value="DarP"/>
    <property type="match status" value="1"/>
</dbReference>
<dbReference type="EMBL" id="JAAIJQ010000042">
    <property type="protein sequence ID" value="NEV63121.1"/>
    <property type="molecule type" value="Genomic_DNA"/>
</dbReference>
<gene>
    <name evidence="5" type="primary">darP</name>
    <name evidence="7" type="ORF">G3446_14695</name>
</gene>
<evidence type="ECO:0000256" key="2">
    <source>
        <dbReference type="ARBA" id="ARBA00022517"/>
    </source>
</evidence>
<protein>
    <recommendedName>
        <fullName evidence="5">Dual-action ribosomal maturation protein DarP</fullName>
    </recommendedName>
    <alternativeName>
        <fullName evidence="5">Large ribosomal subunit assembly factor DarP</fullName>
    </alternativeName>
</protein>
<evidence type="ECO:0000256" key="6">
    <source>
        <dbReference type="SAM" id="MobiDB-lite"/>
    </source>
</evidence>
<comment type="similarity">
    <text evidence="5">Belongs to the DarP family.</text>
</comment>
<dbReference type="GO" id="GO:0043022">
    <property type="term" value="F:ribosome binding"/>
    <property type="evidence" value="ECO:0007669"/>
    <property type="project" value="UniProtKB-UniRule"/>
</dbReference>
<dbReference type="GO" id="GO:1902626">
    <property type="term" value="P:assembly of large subunit precursor of preribosome"/>
    <property type="evidence" value="ECO:0007669"/>
    <property type="project" value="UniProtKB-UniRule"/>
</dbReference>
<comment type="function">
    <text evidence="5">Member of a network of 50S ribosomal subunit biogenesis factors which assembles along the 30S-50S interface, preventing incorrect 23S rRNA structures from forming. Promotes peptidyl transferase center (PTC) maturation.</text>
</comment>
<dbReference type="CDD" id="cd16331">
    <property type="entry name" value="YjgA-like"/>
    <property type="match status" value="1"/>
</dbReference>
<keyword evidence="2 5" id="KW-0690">Ribosome biogenesis</keyword>
<comment type="caution">
    <text evidence="7">The sequence shown here is derived from an EMBL/GenBank/DDBJ whole genome shotgun (WGS) entry which is preliminary data.</text>
</comment>
<dbReference type="Proteomes" id="UP000483379">
    <property type="component" value="Unassembled WGS sequence"/>
</dbReference>
<evidence type="ECO:0000256" key="4">
    <source>
        <dbReference type="ARBA" id="ARBA00022884"/>
    </source>
</evidence>
<organism evidence="7 8">
    <name type="scientific">Thiorhodococcus minor</name>
    <dbReference type="NCBI Taxonomy" id="57489"/>
    <lineage>
        <taxon>Bacteria</taxon>
        <taxon>Pseudomonadati</taxon>
        <taxon>Pseudomonadota</taxon>
        <taxon>Gammaproteobacteria</taxon>
        <taxon>Chromatiales</taxon>
        <taxon>Chromatiaceae</taxon>
        <taxon>Thiorhodococcus</taxon>
    </lineage>
</organism>
<evidence type="ECO:0000313" key="7">
    <source>
        <dbReference type="EMBL" id="NEV63121.1"/>
    </source>
</evidence>
<keyword evidence="1 5" id="KW-0963">Cytoplasm</keyword>
<evidence type="ECO:0000256" key="5">
    <source>
        <dbReference type="HAMAP-Rule" id="MF_00765"/>
    </source>
</evidence>
<evidence type="ECO:0000313" key="8">
    <source>
        <dbReference type="Proteomes" id="UP000483379"/>
    </source>
</evidence>
<name>A0A6M0K1B2_9GAMM</name>
<evidence type="ECO:0000256" key="3">
    <source>
        <dbReference type="ARBA" id="ARBA00022730"/>
    </source>
</evidence>
<keyword evidence="8" id="KW-1185">Reference proteome</keyword>
<dbReference type="SUPFAM" id="SSF158710">
    <property type="entry name" value="PSPTO4464-like"/>
    <property type="match status" value="1"/>
</dbReference>
<dbReference type="HAMAP" id="MF_00765">
    <property type="entry name" value="DarP"/>
    <property type="match status" value="1"/>
</dbReference>
<accession>A0A6M0K1B2</accession>
<dbReference type="Gene3D" id="1.10.60.30">
    <property type="entry name" value="PSPTO4464-like domains"/>
    <property type="match status" value="2"/>
</dbReference>
<keyword evidence="4 5" id="KW-0694">RNA-binding</keyword>
<dbReference type="InterPro" id="IPR023153">
    <property type="entry name" value="DarP_sf"/>
</dbReference>
<evidence type="ECO:0000256" key="1">
    <source>
        <dbReference type="ARBA" id="ARBA00022490"/>
    </source>
</evidence>
<dbReference type="PANTHER" id="PTHR38101">
    <property type="entry name" value="UPF0307 PROTEIN YJGA"/>
    <property type="match status" value="1"/>
</dbReference>
<dbReference type="RefSeq" id="WP_164453584.1">
    <property type="nucleotide sequence ID" value="NZ_JAAIJQ010000042.1"/>
</dbReference>
<dbReference type="GO" id="GO:0005829">
    <property type="term" value="C:cytosol"/>
    <property type="evidence" value="ECO:0007669"/>
    <property type="project" value="TreeGrafter"/>
</dbReference>
<proteinExistence type="inferred from homology"/>
<dbReference type="GO" id="GO:0019843">
    <property type="term" value="F:rRNA binding"/>
    <property type="evidence" value="ECO:0007669"/>
    <property type="project" value="UniProtKB-UniRule"/>
</dbReference>
<sequence>MTEYEDDLDETLEDLPEGPSKSQIKRDKHALQALAERMAGMPRHELERLNLSEATWAAIDETPRIKDLRARKRHWKRIANLLEREEMHAVRVLVDEADVREREETARHHALERWRERLIAEGDAAVTEFVDDCPSVDRQQLRALVRKAKKDSERGKPDAPRKLFRFLREAMEHDAL</sequence>
<reference evidence="7 8" key="1">
    <citation type="submission" date="2020-02" db="EMBL/GenBank/DDBJ databases">
        <title>Genome sequences of Thiorhodococcus mannitoliphagus and Thiorhodococcus minor, purple sulfur photosynthetic bacteria in the gammaproteobacterial family, Chromatiaceae.</title>
        <authorList>
            <person name="Aviles F.A."/>
            <person name="Meyer T.E."/>
            <person name="Kyndt J.A."/>
        </authorList>
    </citation>
    <scope>NUCLEOTIDE SEQUENCE [LARGE SCALE GENOMIC DNA]</scope>
    <source>
        <strain evidence="7 8">DSM 11518</strain>
    </source>
</reference>
<dbReference type="InterPro" id="IPR006839">
    <property type="entry name" value="DarP"/>
</dbReference>
<feature type="compositionally biased region" description="Acidic residues" evidence="6">
    <location>
        <begin position="1"/>
        <end position="16"/>
    </location>
</feature>
<comment type="subcellular location">
    <subcellularLocation>
        <location evidence="5">Cytoplasm</location>
    </subcellularLocation>
    <text evidence="5">Associates with late stage pre-50S ribosomal subunits.</text>
</comment>
<feature type="region of interest" description="Disordered" evidence="6">
    <location>
        <begin position="1"/>
        <end position="28"/>
    </location>
</feature>
<keyword evidence="3 5" id="KW-0699">rRNA-binding</keyword>